<dbReference type="InterPro" id="IPR036291">
    <property type="entry name" value="NAD(P)-bd_dom_sf"/>
</dbReference>
<evidence type="ECO:0000259" key="4">
    <source>
        <dbReference type="Pfam" id="PF00389"/>
    </source>
</evidence>
<keyword evidence="1 3" id="KW-0560">Oxidoreductase</keyword>
<dbReference type="EnsemblMetazoa" id="G25578.2">
    <property type="protein sequence ID" value="G25578.2:cds"/>
    <property type="gene ID" value="G25578"/>
</dbReference>
<dbReference type="GO" id="GO:0051287">
    <property type="term" value="F:NAD binding"/>
    <property type="evidence" value="ECO:0007669"/>
    <property type="project" value="InterPro"/>
</dbReference>
<evidence type="ECO:0000259" key="5">
    <source>
        <dbReference type="Pfam" id="PF02826"/>
    </source>
</evidence>
<dbReference type="FunFam" id="3.40.50.720:FF:000026">
    <property type="entry name" value="Glyoxylate/hydroxypyruvate reductase B"/>
    <property type="match status" value="1"/>
</dbReference>
<accession>A0A8W8KWD4</accession>
<dbReference type="InterPro" id="IPR006140">
    <property type="entry name" value="D-isomer_DH_NAD-bd"/>
</dbReference>
<dbReference type="OrthoDB" id="298012at2759"/>
<dbReference type="InterPro" id="IPR050223">
    <property type="entry name" value="D-isomer_2-hydroxyacid_DH"/>
</dbReference>
<feature type="domain" description="D-isomer specific 2-hydroxyacid dehydrogenase NAD-binding" evidence="5">
    <location>
        <begin position="140"/>
        <end position="318"/>
    </location>
</feature>
<evidence type="ECO:0000313" key="6">
    <source>
        <dbReference type="EnsemblMetazoa" id="G25578.2:cds"/>
    </source>
</evidence>
<dbReference type="PANTHER" id="PTHR10996:SF277">
    <property type="entry name" value="GLYOXYLATE REDUCTASE_HYDROXYPYRUVATE REDUCTASE"/>
    <property type="match status" value="1"/>
</dbReference>
<dbReference type="PROSITE" id="PS00671">
    <property type="entry name" value="D_2_HYDROXYACID_DH_3"/>
    <property type="match status" value="1"/>
</dbReference>
<proteinExistence type="inferred from homology"/>
<dbReference type="PANTHER" id="PTHR10996">
    <property type="entry name" value="2-HYDROXYACID DEHYDROGENASE-RELATED"/>
    <property type="match status" value="1"/>
</dbReference>
<dbReference type="Pfam" id="PF00389">
    <property type="entry name" value="2-Hacid_dh"/>
    <property type="match status" value="1"/>
</dbReference>
<evidence type="ECO:0000313" key="7">
    <source>
        <dbReference type="Proteomes" id="UP000005408"/>
    </source>
</evidence>
<dbReference type="GO" id="GO:0030267">
    <property type="term" value="F:glyoxylate reductase (NADPH) activity"/>
    <property type="evidence" value="ECO:0007669"/>
    <property type="project" value="TreeGrafter"/>
</dbReference>
<evidence type="ECO:0000256" key="2">
    <source>
        <dbReference type="ARBA" id="ARBA00073306"/>
    </source>
</evidence>
<evidence type="ECO:0000256" key="1">
    <source>
        <dbReference type="ARBA" id="ARBA00023002"/>
    </source>
</evidence>
<evidence type="ECO:0000256" key="3">
    <source>
        <dbReference type="RuleBase" id="RU003719"/>
    </source>
</evidence>
<dbReference type="Gene3D" id="3.40.50.720">
    <property type="entry name" value="NAD(P)-binding Rossmann-like Domain"/>
    <property type="match status" value="2"/>
</dbReference>
<dbReference type="SUPFAM" id="SSF52283">
    <property type="entry name" value="Formate/glycerate dehydrogenase catalytic domain-like"/>
    <property type="match status" value="1"/>
</dbReference>
<keyword evidence="7" id="KW-1185">Reference proteome</keyword>
<protein>
    <recommendedName>
        <fullName evidence="2">Glyoxylate reductase/hydroxypyruvate reductase</fullName>
    </recommendedName>
</protein>
<dbReference type="GO" id="GO:0005829">
    <property type="term" value="C:cytosol"/>
    <property type="evidence" value="ECO:0007669"/>
    <property type="project" value="TreeGrafter"/>
</dbReference>
<organism evidence="6 7">
    <name type="scientific">Magallana gigas</name>
    <name type="common">Pacific oyster</name>
    <name type="synonym">Crassostrea gigas</name>
    <dbReference type="NCBI Taxonomy" id="29159"/>
    <lineage>
        <taxon>Eukaryota</taxon>
        <taxon>Metazoa</taxon>
        <taxon>Spiralia</taxon>
        <taxon>Lophotrochozoa</taxon>
        <taxon>Mollusca</taxon>
        <taxon>Bivalvia</taxon>
        <taxon>Autobranchia</taxon>
        <taxon>Pteriomorphia</taxon>
        <taxon>Ostreida</taxon>
        <taxon>Ostreoidea</taxon>
        <taxon>Ostreidae</taxon>
        <taxon>Magallana</taxon>
    </lineage>
</organism>
<comment type="similarity">
    <text evidence="3">Belongs to the D-isomer specific 2-hydroxyacid dehydrogenase family.</text>
</comment>
<feature type="domain" description="D-isomer specific 2-hydroxyacid dehydrogenase catalytic" evidence="4">
    <location>
        <begin position="35"/>
        <end position="347"/>
    </location>
</feature>
<dbReference type="CDD" id="cd05301">
    <property type="entry name" value="GDH"/>
    <property type="match status" value="1"/>
</dbReference>
<name>A0A8W8KWD4_MAGGI</name>
<dbReference type="InterPro" id="IPR029753">
    <property type="entry name" value="D-isomer_DH_CS"/>
</dbReference>
<dbReference type="InterPro" id="IPR006139">
    <property type="entry name" value="D-isomer_2_OHA_DH_cat_dom"/>
</dbReference>
<dbReference type="GO" id="GO:0008465">
    <property type="term" value="F:hydroxypyruvate reductase (NADH) activity"/>
    <property type="evidence" value="ECO:0007669"/>
    <property type="project" value="TreeGrafter"/>
</dbReference>
<reference evidence="6" key="1">
    <citation type="submission" date="2022-08" db="UniProtKB">
        <authorList>
            <consortium name="EnsemblMetazoa"/>
        </authorList>
    </citation>
    <scope>IDENTIFICATION</scope>
    <source>
        <strain evidence="6">05x7-T-G4-1.051#20</strain>
    </source>
</reference>
<sequence length="350" mass="38140">MSTYSVIKGTHKLTRGLCVFITRSFSSMSNRRPKVYVTRRVPPDGLEILRPHCEITQWDSEKPVPRAELIRQIAGKDALFCLLTDKIDGEVLNAAGPQLKCIGTMSVGYDHIDMTECRERNIPVGFTPDVLTNATAELTVGLLLATSRRLIEASQSVREGGWGTWDPCWMLGHGLDGSTVGVVGLGRIGMAVARRLAPFGVKRFLYSGHSPKNEANEIGAEFVDFDDLLSNSDFVLGCCALTKENQGLFDKDAFSKMKSNAIFVNTSRGGLVNQTDLYQALVNHQIAAAGLDVTSPEPLPTDSPLLTLKNCVILPHIGSATEMARGAMSALTGRNILSFLRGEEMPCRIK</sequence>
<dbReference type="OMA" id="HHTRAAM"/>
<dbReference type="SUPFAM" id="SSF51735">
    <property type="entry name" value="NAD(P)-binding Rossmann-fold domains"/>
    <property type="match status" value="1"/>
</dbReference>
<dbReference type="Proteomes" id="UP000005408">
    <property type="component" value="Unassembled WGS sequence"/>
</dbReference>
<dbReference type="Pfam" id="PF02826">
    <property type="entry name" value="2-Hacid_dh_C"/>
    <property type="match status" value="1"/>
</dbReference>
<dbReference type="AlphaFoldDB" id="A0A8W8KWD4"/>